<comment type="caution">
    <text evidence="1">The sequence shown here is derived from an EMBL/GenBank/DDBJ whole genome shotgun (WGS) entry which is preliminary data.</text>
</comment>
<protein>
    <submittedName>
        <fullName evidence="1">Uncharacterized protein</fullName>
    </submittedName>
</protein>
<dbReference type="Proteomes" id="UP001177260">
    <property type="component" value="Unassembled WGS sequence"/>
</dbReference>
<reference evidence="1 2" key="1">
    <citation type="journal article" date="2023" name="ACS Omega">
        <title>Identification of the Neoaspergillic Acid Biosynthesis Gene Cluster by Establishing an In Vitro CRISPR-Ribonucleoprotein Genetic System in Aspergillus melleus.</title>
        <authorList>
            <person name="Yuan B."/>
            <person name="Grau M.F."/>
            <person name="Murata R.M."/>
            <person name="Torok T."/>
            <person name="Venkateswaran K."/>
            <person name="Stajich J.E."/>
            <person name="Wang C.C.C."/>
        </authorList>
    </citation>
    <scope>NUCLEOTIDE SEQUENCE [LARGE SCALE GENOMIC DNA]</scope>
    <source>
        <strain evidence="1 2">IMV 1140</strain>
    </source>
</reference>
<keyword evidence="2" id="KW-1185">Reference proteome</keyword>
<evidence type="ECO:0000313" key="2">
    <source>
        <dbReference type="Proteomes" id="UP001177260"/>
    </source>
</evidence>
<dbReference type="EMBL" id="JAOPJF010000010">
    <property type="protein sequence ID" value="KAK1147857.1"/>
    <property type="molecule type" value="Genomic_DNA"/>
</dbReference>
<sequence>MASKWKRASKPKSRTGCATCKIRHVKCDEEKPECTQCRKTGRKCDGYEKLLLKKQDNHVATRPAPMIDSSGHVVLLPGTREERKYVHFFCTQTTRAMSGVFQTELWDRIVPQISQSVPVIRHAIAAVSAAHESFLCRDLVSLVANEEFALKQYNKAIKHLIEYLSSPNQTIDFTLITCYLFMCLEMLKGGNMEALNHLESGIRILHGRDTASQSSSVMNDIDRELSHLSLRLNIQLSLHGRQMVVFDLDGPGSEHPAAEEVVLKDISEARHSLDRLMNKGLVFVREASNKKAVARDSYFLRQQQLSQELRAWKLGFEKLTAANRRHRNSVDPRAPLLLWIQFNVSQIWVDTCLAMDEMIYDEYNETFEAIVSDAEELVTINNGVEEMPDDLNMQFTLEAGVIPMLYWSSLKCRDPLVRRRALAVISRSPQQEGLWRKKRFLKVAEMVIDLEEKDMLSLPIEQRVPIDEQRVYESMGEDVKESSPCQITVLTKPQGWDKDWACEAKWVHWA</sequence>
<proteinExistence type="predicted"/>
<evidence type="ECO:0000313" key="1">
    <source>
        <dbReference type="EMBL" id="KAK1147857.1"/>
    </source>
</evidence>
<organism evidence="1 2">
    <name type="scientific">Aspergillus melleus</name>
    <dbReference type="NCBI Taxonomy" id="138277"/>
    <lineage>
        <taxon>Eukaryota</taxon>
        <taxon>Fungi</taxon>
        <taxon>Dikarya</taxon>
        <taxon>Ascomycota</taxon>
        <taxon>Pezizomycotina</taxon>
        <taxon>Eurotiomycetes</taxon>
        <taxon>Eurotiomycetidae</taxon>
        <taxon>Eurotiales</taxon>
        <taxon>Aspergillaceae</taxon>
        <taxon>Aspergillus</taxon>
        <taxon>Aspergillus subgen. Circumdati</taxon>
    </lineage>
</organism>
<accession>A0ACC3BB08</accession>
<name>A0ACC3BB08_9EURO</name>
<gene>
    <name evidence="1" type="ORF">N8T08_000370</name>
</gene>